<gene>
    <name evidence="1" type="primary">P0466E03.15</name>
</gene>
<dbReference type="AlphaFoldDB" id="Q6ESC9"/>
<accession>Q6ESC9</accession>
<evidence type="ECO:0000313" key="1">
    <source>
        <dbReference type="EMBL" id="BAD28441.1"/>
    </source>
</evidence>
<evidence type="ECO:0000313" key="2">
    <source>
        <dbReference type="Proteomes" id="UP000000763"/>
    </source>
</evidence>
<dbReference type="EMBL" id="AP005128">
    <property type="protein sequence ID" value="BAD28441.1"/>
    <property type="molecule type" value="Genomic_DNA"/>
</dbReference>
<dbReference type="Proteomes" id="UP000000763">
    <property type="component" value="Chromosome 9"/>
</dbReference>
<proteinExistence type="predicted"/>
<name>Q6ESC9_ORYSJ</name>
<protein>
    <submittedName>
        <fullName evidence="1">Uncharacterized protein</fullName>
    </submittedName>
</protein>
<sequence length="67" mass="7648">MGALSILKDNKLGLEVVEYGTLQVLYVTTNVILGQLYGTSNLNFHKIWDVKILEKYWLLPERALLPT</sequence>
<organism evidence="1 2">
    <name type="scientific">Oryza sativa subsp. japonica</name>
    <name type="common">Rice</name>
    <dbReference type="NCBI Taxonomy" id="39947"/>
    <lineage>
        <taxon>Eukaryota</taxon>
        <taxon>Viridiplantae</taxon>
        <taxon>Streptophyta</taxon>
        <taxon>Embryophyta</taxon>
        <taxon>Tracheophyta</taxon>
        <taxon>Spermatophyta</taxon>
        <taxon>Magnoliopsida</taxon>
        <taxon>Liliopsida</taxon>
        <taxon>Poales</taxon>
        <taxon>Poaceae</taxon>
        <taxon>BOP clade</taxon>
        <taxon>Oryzoideae</taxon>
        <taxon>Oryzeae</taxon>
        <taxon>Oryzinae</taxon>
        <taxon>Oryza</taxon>
        <taxon>Oryza sativa</taxon>
    </lineage>
</organism>
<reference evidence="2" key="1">
    <citation type="journal article" date="2005" name="Nature">
        <title>The map-based sequence of the rice genome.</title>
        <authorList>
            <consortium name="International rice genome sequencing project (IRGSP)"/>
            <person name="Matsumoto T."/>
            <person name="Wu J."/>
            <person name="Kanamori H."/>
            <person name="Katayose Y."/>
            <person name="Fujisawa M."/>
            <person name="Namiki N."/>
            <person name="Mizuno H."/>
            <person name="Yamamoto K."/>
            <person name="Antonio B.A."/>
            <person name="Baba T."/>
            <person name="Sakata K."/>
            <person name="Nagamura Y."/>
            <person name="Aoki H."/>
            <person name="Arikawa K."/>
            <person name="Arita K."/>
            <person name="Bito T."/>
            <person name="Chiden Y."/>
            <person name="Fujitsuka N."/>
            <person name="Fukunaka R."/>
            <person name="Hamada M."/>
            <person name="Harada C."/>
            <person name="Hayashi A."/>
            <person name="Hijishita S."/>
            <person name="Honda M."/>
            <person name="Hosokawa S."/>
            <person name="Ichikawa Y."/>
            <person name="Idonuma A."/>
            <person name="Iijima M."/>
            <person name="Ikeda M."/>
            <person name="Ikeno M."/>
            <person name="Ito K."/>
            <person name="Ito S."/>
            <person name="Ito T."/>
            <person name="Ito Y."/>
            <person name="Ito Y."/>
            <person name="Iwabuchi A."/>
            <person name="Kamiya K."/>
            <person name="Karasawa W."/>
            <person name="Kurita K."/>
            <person name="Katagiri S."/>
            <person name="Kikuta A."/>
            <person name="Kobayashi H."/>
            <person name="Kobayashi N."/>
            <person name="Machita K."/>
            <person name="Maehara T."/>
            <person name="Masukawa M."/>
            <person name="Mizubayashi T."/>
            <person name="Mukai Y."/>
            <person name="Nagasaki H."/>
            <person name="Nagata Y."/>
            <person name="Naito S."/>
            <person name="Nakashima M."/>
            <person name="Nakama Y."/>
            <person name="Nakamichi Y."/>
            <person name="Nakamura M."/>
            <person name="Meguro A."/>
            <person name="Negishi M."/>
            <person name="Ohta I."/>
            <person name="Ohta T."/>
            <person name="Okamoto M."/>
            <person name="Ono N."/>
            <person name="Saji S."/>
            <person name="Sakaguchi M."/>
            <person name="Sakai K."/>
            <person name="Shibata M."/>
            <person name="Shimokawa T."/>
            <person name="Song J."/>
            <person name="Takazaki Y."/>
            <person name="Terasawa K."/>
            <person name="Tsugane M."/>
            <person name="Tsuji K."/>
            <person name="Ueda S."/>
            <person name="Waki K."/>
            <person name="Yamagata H."/>
            <person name="Yamamoto M."/>
            <person name="Yamamoto S."/>
            <person name="Yamane H."/>
            <person name="Yoshiki S."/>
            <person name="Yoshihara R."/>
            <person name="Yukawa K."/>
            <person name="Zhong H."/>
            <person name="Yano M."/>
            <person name="Yuan Q."/>
            <person name="Ouyang S."/>
            <person name="Liu J."/>
            <person name="Jones K.M."/>
            <person name="Gansberger K."/>
            <person name="Moffat K."/>
            <person name="Hill J."/>
            <person name="Bera J."/>
            <person name="Fadrosh D."/>
            <person name="Jin S."/>
            <person name="Johri S."/>
            <person name="Kim M."/>
            <person name="Overton L."/>
            <person name="Reardon M."/>
            <person name="Tsitrin T."/>
            <person name="Vuong H."/>
            <person name="Weaver B."/>
            <person name="Ciecko A."/>
            <person name="Tallon L."/>
            <person name="Jackson J."/>
            <person name="Pai G."/>
            <person name="Aken S.V."/>
            <person name="Utterback T."/>
            <person name="Reidmuller S."/>
            <person name="Feldblyum T."/>
            <person name="Hsiao J."/>
            <person name="Zismann V."/>
            <person name="Iobst S."/>
            <person name="de Vazeille A.R."/>
            <person name="Buell C.R."/>
            <person name="Ying K."/>
            <person name="Li Y."/>
            <person name="Lu T."/>
            <person name="Huang Y."/>
            <person name="Zhao Q."/>
            <person name="Feng Q."/>
            <person name="Zhang L."/>
            <person name="Zhu J."/>
            <person name="Weng Q."/>
            <person name="Mu J."/>
            <person name="Lu Y."/>
            <person name="Fan D."/>
            <person name="Liu Y."/>
            <person name="Guan J."/>
            <person name="Zhang Y."/>
            <person name="Yu S."/>
            <person name="Liu X."/>
            <person name="Zhang Y."/>
            <person name="Hong G."/>
            <person name="Han B."/>
            <person name="Choisne N."/>
            <person name="Demange N."/>
            <person name="Orjeda G."/>
            <person name="Samain S."/>
            <person name="Cattolico L."/>
            <person name="Pelletier E."/>
            <person name="Couloux A."/>
            <person name="Segurens B."/>
            <person name="Wincker P."/>
            <person name="D'Hont A."/>
            <person name="Scarpelli C."/>
            <person name="Weissenbach J."/>
            <person name="Salanoubat M."/>
            <person name="Quetier F."/>
            <person name="Yu Y."/>
            <person name="Kim H.R."/>
            <person name="Rambo T."/>
            <person name="Currie J."/>
            <person name="Collura K."/>
            <person name="Luo M."/>
            <person name="Yang T."/>
            <person name="Ammiraju J.S.S."/>
            <person name="Engler F."/>
            <person name="Soderlund C."/>
            <person name="Wing R.A."/>
            <person name="Palmer L.E."/>
            <person name="de la Bastide M."/>
            <person name="Spiegel L."/>
            <person name="Nascimento L."/>
            <person name="Zutavern T."/>
            <person name="O'Shaughnessy A."/>
            <person name="Dike S."/>
            <person name="Dedhia N."/>
            <person name="Preston R."/>
            <person name="Balija V."/>
            <person name="McCombie W.R."/>
            <person name="Chow T."/>
            <person name="Chen H."/>
            <person name="Chung M."/>
            <person name="Chen C."/>
            <person name="Shaw J."/>
            <person name="Wu H."/>
            <person name="Hsiao K."/>
            <person name="Chao Y."/>
            <person name="Chu M."/>
            <person name="Cheng C."/>
            <person name="Hour A."/>
            <person name="Lee P."/>
            <person name="Lin S."/>
            <person name="Lin Y."/>
            <person name="Liou J."/>
            <person name="Liu S."/>
            <person name="Hsing Y."/>
            <person name="Raghuvanshi S."/>
            <person name="Mohanty A."/>
            <person name="Bharti A.K."/>
            <person name="Gaur A."/>
            <person name="Gupta V."/>
            <person name="Kumar D."/>
            <person name="Ravi V."/>
            <person name="Vij S."/>
            <person name="Kapur A."/>
            <person name="Khurana P."/>
            <person name="Khurana P."/>
            <person name="Khurana J.P."/>
            <person name="Tyagi A.K."/>
            <person name="Gaikwad K."/>
            <person name="Singh A."/>
            <person name="Dalal V."/>
            <person name="Srivastava S."/>
            <person name="Dixit A."/>
            <person name="Pal A.K."/>
            <person name="Ghazi I.A."/>
            <person name="Yadav M."/>
            <person name="Pandit A."/>
            <person name="Bhargava A."/>
            <person name="Sureshbabu K."/>
            <person name="Batra K."/>
            <person name="Sharma T.R."/>
            <person name="Mohapatra T."/>
            <person name="Singh N.K."/>
            <person name="Messing J."/>
            <person name="Nelson A.B."/>
            <person name="Fuks G."/>
            <person name="Kavchok S."/>
            <person name="Keizer G."/>
            <person name="Linton E."/>
            <person name="Llaca V."/>
            <person name="Song R."/>
            <person name="Tanyolac B."/>
            <person name="Young S."/>
            <person name="Ho-Il K."/>
            <person name="Hahn J.H."/>
            <person name="Sangsakoo G."/>
            <person name="Vanavichit A."/>
            <person name="de Mattos Luiz.A.T."/>
            <person name="Zimmer P.D."/>
            <person name="Malone G."/>
            <person name="Dellagostin O."/>
            <person name="de Oliveira A.C."/>
            <person name="Bevan M."/>
            <person name="Bancroft I."/>
            <person name="Minx P."/>
            <person name="Cordum H."/>
            <person name="Wilson R."/>
            <person name="Cheng Z."/>
            <person name="Jin W."/>
            <person name="Jiang J."/>
            <person name="Leong S.A."/>
            <person name="Iwama H."/>
            <person name="Gojobori T."/>
            <person name="Itoh T."/>
            <person name="Niimura Y."/>
            <person name="Fujii Y."/>
            <person name="Habara T."/>
            <person name="Sakai H."/>
            <person name="Sato Y."/>
            <person name="Wilson G."/>
            <person name="Kumar K."/>
            <person name="McCouch S."/>
            <person name="Juretic N."/>
            <person name="Hoen D."/>
            <person name="Wright S."/>
            <person name="Bruskiewich R."/>
            <person name="Bureau T."/>
            <person name="Miyao A."/>
            <person name="Hirochika H."/>
            <person name="Nishikawa T."/>
            <person name="Kadowaki K."/>
            <person name="Sugiura M."/>
            <person name="Burr B."/>
            <person name="Sasaki T."/>
        </authorList>
    </citation>
    <scope>NUCLEOTIDE SEQUENCE [LARGE SCALE GENOMIC DNA]</scope>
    <source>
        <strain evidence="2">cv. Nipponbare</strain>
    </source>
</reference>
<reference evidence="2" key="2">
    <citation type="journal article" date="2008" name="Nucleic Acids Res.">
        <title>The rice annotation project database (RAP-DB): 2008 update.</title>
        <authorList>
            <consortium name="The rice annotation project (RAP)"/>
        </authorList>
    </citation>
    <scope>GENOME REANNOTATION</scope>
    <source>
        <strain evidence="2">cv. Nipponbare</strain>
    </source>
</reference>